<protein>
    <submittedName>
        <fullName evidence="1">Uncharacterized protein</fullName>
    </submittedName>
</protein>
<dbReference type="AlphaFoldDB" id="A0A4R5TXN7"/>
<evidence type="ECO:0000313" key="1">
    <source>
        <dbReference type="EMBL" id="TDK25964.1"/>
    </source>
</evidence>
<organism evidence="1 2">
    <name type="scientific">Luteimonas aestuarii</name>
    <dbReference type="NCBI Taxonomy" id="453837"/>
    <lineage>
        <taxon>Bacteria</taxon>
        <taxon>Pseudomonadati</taxon>
        <taxon>Pseudomonadota</taxon>
        <taxon>Gammaproteobacteria</taxon>
        <taxon>Lysobacterales</taxon>
        <taxon>Lysobacteraceae</taxon>
        <taxon>Luteimonas</taxon>
    </lineage>
</organism>
<evidence type="ECO:0000313" key="2">
    <source>
        <dbReference type="Proteomes" id="UP000294796"/>
    </source>
</evidence>
<comment type="caution">
    <text evidence="1">The sequence shown here is derived from an EMBL/GenBank/DDBJ whole genome shotgun (WGS) entry which is preliminary data.</text>
</comment>
<dbReference type="Proteomes" id="UP000294796">
    <property type="component" value="Unassembled WGS sequence"/>
</dbReference>
<proteinExistence type="predicted"/>
<reference evidence="1 2" key="1">
    <citation type="submission" date="2019-03" db="EMBL/GenBank/DDBJ databases">
        <title>Luteimonas zhaokaii sp.nov., isolated from the rectal contents of Plateau pika in Yushu, Qinghai Province, China.</title>
        <authorList>
            <person name="Zhang G."/>
        </authorList>
    </citation>
    <scope>NUCLEOTIDE SEQUENCE [LARGE SCALE GENOMIC DNA]</scope>
    <source>
        <strain evidence="1 2">B9</strain>
    </source>
</reference>
<dbReference type="OrthoDB" id="5956546at2"/>
<keyword evidence="2" id="KW-1185">Reference proteome</keyword>
<dbReference type="RefSeq" id="WP_133320996.1">
    <property type="nucleotide sequence ID" value="NZ_SMTF01000003.1"/>
</dbReference>
<gene>
    <name evidence="1" type="ORF">E2F46_04985</name>
</gene>
<accession>A0A4R5TXN7</accession>
<name>A0A4R5TXN7_9GAMM</name>
<sequence length="92" mass="9831">MAGSGGYAVFFYEQALEVLGEAVKPYLQDGPVGTHVACHEVDTAGGFTEMTLRGTTNDGREATVELMVPSTMVRMIVSSQQDGAFGFRPRQG</sequence>
<dbReference type="EMBL" id="SMTF01000003">
    <property type="protein sequence ID" value="TDK25964.1"/>
    <property type="molecule type" value="Genomic_DNA"/>
</dbReference>